<name>A0A8S4GDG9_PLUXY</name>
<evidence type="ECO:0000313" key="3">
    <source>
        <dbReference type="Proteomes" id="UP000653454"/>
    </source>
</evidence>
<keyword evidence="3" id="KW-1185">Reference proteome</keyword>
<reference evidence="2" key="1">
    <citation type="submission" date="2020-11" db="EMBL/GenBank/DDBJ databases">
        <authorList>
            <person name="Whiteford S."/>
        </authorList>
    </citation>
    <scope>NUCLEOTIDE SEQUENCE</scope>
</reference>
<gene>
    <name evidence="2" type="ORF">PLXY2_LOCUS15052</name>
</gene>
<protein>
    <submittedName>
        <fullName evidence="2">(diamondback moth) hypothetical protein</fullName>
    </submittedName>
</protein>
<comment type="caution">
    <text evidence="2">The sequence shown here is derived from an EMBL/GenBank/DDBJ whole genome shotgun (WGS) entry which is preliminary data.</text>
</comment>
<proteinExistence type="predicted"/>
<evidence type="ECO:0000313" key="2">
    <source>
        <dbReference type="EMBL" id="CAG9136798.1"/>
    </source>
</evidence>
<feature type="signal peptide" evidence="1">
    <location>
        <begin position="1"/>
        <end position="21"/>
    </location>
</feature>
<feature type="non-terminal residue" evidence="2">
    <location>
        <position position="104"/>
    </location>
</feature>
<organism evidence="2 3">
    <name type="scientific">Plutella xylostella</name>
    <name type="common">Diamondback moth</name>
    <name type="synonym">Plutella maculipennis</name>
    <dbReference type="NCBI Taxonomy" id="51655"/>
    <lineage>
        <taxon>Eukaryota</taxon>
        <taxon>Metazoa</taxon>
        <taxon>Ecdysozoa</taxon>
        <taxon>Arthropoda</taxon>
        <taxon>Hexapoda</taxon>
        <taxon>Insecta</taxon>
        <taxon>Pterygota</taxon>
        <taxon>Neoptera</taxon>
        <taxon>Endopterygota</taxon>
        <taxon>Lepidoptera</taxon>
        <taxon>Glossata</taxon>
        <taxon>Ditrysia</taxon>
        <taxon>Yponomeutoidea</taxon>
        <taxon>Plutellidae</taxon>
        <taxon>Plutella</taxon>
    </lineage>
</organism>
<dbReference type="AlphaFoldDB" id="A0A8S4GDG9"/>
<evidence type="ECO:0000256" key="1">
    <source>
        <dbReference type="SAM" id="SignalP"/>
    </source>
</evidence>
<accession>A0A8S4GDG9</accession>
<dbReference type="EMBL" id="CAJHNJ030000160">
    <property type="protein sequence ID" value="CAG9136798.1"/>
    <property type="molecule type" value="Genomic_DNA"/>
</dbReference>
<dbReference type="Proteomes" id="UP000653454">
    <property type="component" value="Unassembled WGS sequence"/>
</dbReference>
<keyword evidence="1" id="KW-0732">Signal</keyword>
<feature type="chain" id="PRO_5035850374" evidence="1">
    <location>
        <begin position="22"/>
        <end position="104"/>
    </location>
</feature>
<sequence length="104" mass="10750">TIKHLKRILICFIFKIHDVRSQVTVLGVALNPGGVARDAGVDTRVLSAGALVSPRADTDDDVVVDEGTTGVSLALVATADIQPARAQHVVGDRVSELGVTVPAG</sequence>